<dbReference type="SMART" id="SM00320">
    <property type="entry name" value="WD40"/>
    <property type="match status" value="2"/>
</dbReference>
<dbReference type="EMBL" id="MN739354">
    <property type="protein sequence ID" value="QHT00332.1"/>
    <property type="molecule type" value="Genomic_DNA"/>
</dbReference>
<reference evidence="1" key="1">
    <citation type="journal article" date="2020" name="Nature">
        <title>Giant virus diversity and host interactions through global metagenomics.</title>
        <authorList>
            <person name="Schulz F."/>
            <person name="Roux S."/>
            <person name="Paez-Espino D."/>
            <person name="Jungbluth S."/>
            <person name="Walsh D.A."/>
            <person name="Denef V.J."/>
            <person name="McMahon K.D."/>
            <person name="Konstantinidis K.T."/>
            <person name="Eloe-Fadrosh E.A."/>
            <person name="Kyrpides N.C."/>
            <person name="Woyke T."/>
        </authorList>
    </citation>
    <scope>NUCLEOTIDE SEQUENCE</scope>
    <source>
        <strain evidence="1">GVMAG-M-3300020192-26</strain>
    </source>
</reference>
<sequence>MDKMSIKLIFEDEDRIIEFKVDATKLQMIPYFQKMAAFKKKGLDIISVTVPNAYVAYDVVKFITKNKVSNYGNLSKWRHILESHICYEYFGMDYEPDLTDSMPRKYFQLLIEVFETTRNGHVYGSLICSTLKANLDLIARISKDTLLCICDIAQTYYVLNRKRLTLSVWNSKQQDDVYSGDIDMPGYESLVKLFFDLNTGFNVITTDKYIFYDSWVTPKIIEISTQKTVFELYGGFSFLMCFSSSGLCAYTYGRNIDIYDIGTGTIITSVKIHHLVKTNGETSKLFFTHDGHIILLIDEEESSNKFPLLLIDSEYNVKRIRYKQMDIYRMCAGATTFQSFDDHPVAYSHDLKMMAIGSDKNVNVIDLPSGKVVKQLIGHTDKITYIRYSPDDSQIITTSLDLDVRIWSGEETIKVLNNFLIKENSRAGIGNHLCFVIPDNYDLILQIRKTLSGTKN</sequence>
<organism evidence="1">
    <name type="scientific">viral metagenome</name>
    <dbReference type="NCBI Taxonomy" id="1070528"/>
    <lineage>
        <taxon>unclassified sequences</taxon>
        <taxon>metagenomes</taxon>
        <taxon>organismal metagenomes</taxon>
    </lineage>
</organism>
<dbReference type="InterPro" id="IPR001680">
    <property type="entry name" value="WD40_rpt"/>
</dbReference>
<protein>
    <submittedName>
        <fullName evidence="1">Uncharacterized protein</fullName>
    </submittedName>
</protein>
<name>A0A6C0C8B7_9ZZZZ</name>
<dbReference type="AlphaFoldDB" id="A0A6C0C8B7"/>
<dbReference type="SUPFAM" id="SSF82171">
    <property type="entry name" value="DPP6 N-terminal domain-like"/>
    <property type="match status" value="1"/>
</dbReference>
<dbReference type="PROSITE" id="PS50294">
    <property type="entry name" value="WD_REPEATS_REGION"/>
    <property type="match status" value="1"/>
</dbReference>
<proteinExistence type="predicted"/>
<accession>A0A6C0C8B7</accession>
<dbReference type="Gene3D" id="2.130.10.10">
    <property type="entry name" value="YVTN repeat-like/Quinoprotein amine dehydrogenase"/>
    <property type="match status" value="1"/>
</dbReference>
<dbReference type="PROSITE" id="PS50082">
    <property type="entry name" value="WD_REPEATS_2"/>
    <property type="match status" value="1"/>
</dbReference>
<dbReference type="Pfam" id="PF00400">
    <property type="entry name" value="WD40"/>
    <property type="match status" value="1"/>
</dbReference>
<evidence type="ECO:0000313" key="1">
    <source>
        <dbReference type="EMBL" id="QHT00332.1"/>
    </source>
</evidence>
<dbReference type="InterPro" id="IPR015943">
    <property type="entry name" value="WD40/YVTN_repeat-like_dom_sf"/>
</dbReference>